<keyword evidence="8" id="KW-1133">Transmembrane helix</keyword>
<evidence type="ECO:0000256" key="14">
    <source>
        <dbReference type="RuleBase" id="RU000461"/>
    </source>
</evidence>
<dbReference type="InterPro" id="IPR036396">
    <property type="entry name" value="Cyt_P450_sf"/>
</dbReference>
<comment type="cofactor">
    <cofactor evidence="1 13">
        <name>heme</name>
        <dbReference type="ChEBI" id="CHEBI:30413"/>
    </cofactor>
</comment>
<dbReference type="Proteomes" id="UP000008370">
    <property type="component" value="Unassembled WGS sequence"/>
</dbReference>
<dbReference type="GeneID" id="18909278"/>
<evidence type="ECO:0000256" key="10">
    <source>
        <dbReference type="ARBA" id="ARBA00023004"/>
    </source>
</evidence>
<dbReference type="PRINTS" id="PR00463">
    <property type="entry name" value="EP450I"/>
</dbReference>
<keyword evidence="11 14" id="KW-0503">Monooxygenase</keyword>
<dbReference type="InterPro" id="IPR001128">
    <property type="entry name" value="Cyt_P450"/>
</dbReference>
<comment type="similarity">
    <text evidence="4 14">Belongs to the cytochrome P450 family.</text>
</comment>
<evidence type="ECO:0000256" key="9">
    <source>
        <dbReference type="ARBA" id="ARBA00023002"/>
    </source>
</evidence>
<dbReference type="EMBL" id="JH930475">
    <property type="protein sequence ID" value="EKM52333.1"/>
    <property type="molecule type" value="Genomic_DNA"/>
</dbReference>
<dbReference type="Pfam" id="PF00067">
    <property type="entry name" value="p450"/>
    <property type="match status" value="1"/>
</dbReference>
<sequence>MTLSTILAMFMLRRKRRPFPPGPRGLPILGNIQDFTCGFEWIRFGTSMKHHFGDVLGFRILRNTIVVLNSAKAARDLLDKRGHLYSSRPVLTVVGELMGLDRSMPLLPYGSEWRKCRKLEHIALNATAVKQYRPMLEHFSAMLALDILGDPDNFYELTRLCASRIILSVTYGLSARVTDSEYITLAEDTMRIVTSSIRPGAYLCDLIPIMKYLPGWVPFQREARHGRNMIERFVYTPFERAKEAIAMGSAGPSLTRDLLTSIPADSLTTEIEERIKWTTGALLIMTTAGGESTFGTLAVFMIAMAVNRDKQIRAQEEIDSVIGAERLPNIPDRGRLPYVDALIQEVMRWHPILPLSITRRADAEDEYEGYVIPKDTIVSPNLWAIAMEPNPKYPPEQFIPERFLDKEYPTPNPTTWAFGFGRRICPGKTLAEESVFVLISTLLATLDIQAPPEGLVPKFESRAVCLPKRFNCVFKARSLDKFELLRGAAAL</sequence>
<dbReference type="PRINTS" id="PR00385">
    <property type="entry name" value="P450"/>
</dbReference>
<dbReference type="InterPro" id="IPR017972">
    <property type="entry name" value="Cyt_P450_CS"/>
</dbReference>
<dbReference type="AlphaFoldDB" id="K5VLR0"/>
<proteinExistence type="inferred from homology"/>
<dbReference type="PROSITE" id="PS00086">
    <property type="entry name" value="CYTOCHROME_P450"/>
    <property type="match status" value="1"/>
</dbReference>
<dbReference type="GO" id="GO:0004497">
    <property type="term" value="F:monooxygenase activity"/>
    <property type="evidence" value="ECO:0007669"/>
    <property type="project" value="UniProtKB-KW"/>
</dbReference>
<evidence type="ECO:0000256" key="6">
    <source>
        <dbReference type="ARBA" id="ARBA00022692"/>
    </source>
</evidence>
<keyword evidence="5 13" id="KW-0349">Heme</keyword>
<evidence type="ECO:0000256" key="4">
    <source>
        <dbReference type="ARBA" id="ARBA00010617"/>
    </source>
</evidence>
<name>K5VLR0_PHACS</name>
<feature type="binding site" description="axial binding residue" evidence="13">
    <location>
        <position position="425"/>
    </location>
    <ligand>
        <name>heme</name>
        <dbReference type="ChEBI" id="CHEBI:30413"/>
    </ligand>
    <ligandPart>
        <name>Fe</name>
        <dbReference type="ChEBI" id="CHEBI:18248"/>
    </ligandPart>
</feature>
<comment type="subcellular location">
    <subcellularLocation>
        <location evidence="2">Membrane</location>
        <topology evidence="2">Single-pass membrane protein</topology>
    </subcellularLocation>
</comment>
<evidence type="ECO:0000256" key="7">
    <source>
        <dbReference type="ARBA" id="ARBA00022723"/>
    </source>
</evidence>
<evidence type="ECO:0000313" key="16">
    <source>
        <dbReference type="Proteomes" id="UP000008370"/>
    </source>
</evidence>
<evidence type="ECO:0008006" key="17">
    <source>
        <dbReference type="Google" id="ProtNLM"/>
    </source>
</evidence>
<dbReference type="Gene3D" id="1.10.630.10">
    <property type="entry name" value="Cytochrome P450"/>
    <property type="match status" value="1"/>
</dbReference>
<dbReference type="InterPro" id="IPR050364">
    <property type="entry name" value="Cytochrome_P450_fung"/>
</dbReference>
<keyword evidence="7 13" id="KW-0479">Metal-binding</keyword>
<dbReference type="KEGG" id="pco:PHACADRAFT_164255"/>
<keyword evidence="16" id="KW-1185">Reference proteome</keyword>
<evidence type="ECO:0000256" key="12">
    <source>
        <dbReference type="ARBA" id="ARBA00023136"/>
    </source>
</evidence>
<keyword evidence="12" id="KW-0472">Membrane</keyword>
<evidence type="ECO:0000313" key="15">
    <source>
        <dbReference type="EMBL" id="EKM52333.1"/>
    </source>
</evidence>
<evidence type="ECO:0000256" key="8">
    <source>
        <dbReference type="ARBA" id="ARBA00022989"/>
    </source>
</evidence>
<dbReference type="GO" id="GO:0020037">
    <property type="term" value="F:heme binding"/>
    <property type="evidence" value="ECO:0007669"/>
    <property type="project" value="InterPro"/>
</dbReference>
<dbReference type="InterPro" id="IPR002401">
    <property type="entry name" value="Cyt_P450_E_grp-I"/>
</dbReference>
<dbReference type="CDD" id="cd11065">
    <property type="entry name" value="CYP64-like"/>
    <property type="match status" value="1"/>
</dbReference>
<dbReference type="HOGENOM" id="CLU_001570_2_3_1"/>
<organism evidence="15 16">
    <name type="scientific">Phanerochaete carnosa (strain HHB-10118-sp)</name>
    <name type="common">White-rot fungus</name>
    <name type="synonym">Peniophora carnosa</name>
    <dbReference type="NCBI Taxonomy" id="650164"/>
    <lineage>
        <taxon>Eukaryota</taxon>
        <taxon>Fungi</taxon>
        <taxon>Dikarya</taxon>
        <taxon>Basidiomycota</taxon>
        <taxon>Agaricomycotina</taxon>
        <taxon>Agaricomycetes</taxon>
        <taxon>Polyporales</taxon>
        <taxon>Phanerochaetaceae</taxon>
        <taxon>Phanerochaete</taxon>
    </lineage>
</organism>
<dbReference type="InParanoid" id="K5VLR0"/>
<evidence type="ECO:0000256" key="13">
    <source>
        <dbReference type="PIRSR" id="PIRSR602401-1"/>
    </source>
</evidence>
<evidence type="ECO:0000256" key="5">
    <source>
        <dbReference type="ARBA" id="ARBA00022617"/>
    </source>
</evidence>
<dbReference type="PANTHER" id="PTHR46300:SF7">
    <property type="entry name" value="P450, PUTATIVE (EUROFUNG)-RELATED"/>
    <property type="match status" value="1"/>
</dbReference>
<keyword evidence="9 14" id="KW-0560">Oxidoreductase</keyword>
<dbReference type="PANTHER" id="PTHR46300">
    <property type="entry name" value="P450, PUTATIVE (EUROFUNG)-RELATED-RELATED"/>
    <property type="match status" value="1"/>
</dbReference>
<dbReference type="GO" id="GO:0016020">
    <property type="term" value="C:membrane"/>
    <property type="evidence" value="ECO:0007669"/>
    <property type="project" value="UniProtKB-SubCell"/>
</dbReference>
<dbReference type="GO" id="GO:0016705">
    <property type="term" value="F:oxidoreductase activity, acting on paired donors, with incorporation or reduction of molecular oxygen"/>
    <property type="evidence" value="ECO:0007669"/>
    <property type="project" value="InterPro"/>
</dbReference>
<gene>
    <name evidence="15" type="ORF">PHACADRAFT_164255</name>
</gene>
<keyword evidence="6" id="KW-0812">Transmembrane</keyword>
<evidence type="ECO:0000256" key="1">
    <source>
        <dbReference type="ARBA" id="ARBA00001971"/>
    </source>
</evidence>
<evidence type="ECO:0000256" key="3">
    <source>
        <dbReference type="ARBA" id="ARBA00005179"/>
    </source>
</evidence>
<protein>
    <recommendedName>
        <fullName evidence="17">Cytochrome P450</fullName>
    </recommendedName>
</protein>
<accession>K5VLR0</accession>
<comment type="pathway">
    <text evidence="3">Secondary metabolite biosynthesis.</text>
</comment>
<evidence type="ECO:0000256" key="2">
    <source>
        <dbReference type="ARBA" id="ARBA00004167"/>
    </source>
</evidence>
<evidence type="ECO:0000256" key="11">
    <source>
        <dbReference type="ARBA" id="ARBA00023033"/>
    </source>
</evidence>
<dbReference type="OrthoDB" id="2789670at2759"/>
<reference evidence="15 16" key="1">
    <citation type="journal article" date="2012" name="BMC Genomics">
        <title>Comparative genomics of the white-rot fungi, Phanerochaete carnosa and P. chrysosporium, to elucidate the genetic basis of the distinct wood types they colonize.</title>
        <authorList>
            <person name="Suzuki H."/>
            <person name="MacDonald J."/>
            <person name="Syed K."/>
            <person name="Salamov A."/>
            <person name="Hori C."/>
            <person name="Aerts A."/>
            <person name="Henrissat B."/>
            <person name="Wiebenga A."/>
            <person name="vanKuyk P.A."/>
            <person name="Barry K."/>
            <person name="Lindquist E."/>
            <person name="LaButti K."/>
            <person name="Lapidus A."/>
            <person name="Lucas S."/>
            <person name="Coutinho P."/>
            <person name="Gong Y."/>
            <person name="Samejima M."/>
            <person name="Mahadevan R."/>
            <person name="Abou-Zaid M."/>
            <person name="de Vries R.P."/>
            <person name="Igarashi K."/>
            <person name="Yadav J.S."/>
            <person name="Grigoriev I.V."/>
            <person name="Master E.R."/>
        </authorList>
    </citation>
    <scope>NUCLEOTIDE SEQUENCE [LARGE SCALE GENOMIC DNA]</scope>
    <source>
        <strain evidence="15 16">HHB-10118-sp</strain>
    </source>
</reference>
<dbReference type="GO" id="GO:0005506">
    <property type="term" value="F:iron ion binding"/>
    <property type="evidence" value="ECO:0007669"/>
    <property type="project" value="InterPro"/>
</dbReference>
<keyword evidence="10 13" id="KW-0408">Iron</keyword>
<dbReference type="SUPFAM" id="SSF48264">
    <property type="entry name" value="Cytochrome P450"/>
    <property type="match status" value="1"/>
</dbReference>
<dbReference type="RefSeq" id="XP_007398683.1">
    <property type="nucleotide sequence ID" value="XM_007398621.1"/>
</dbReference>